<feature type="region of interest" description="Disordered" evidence="3">
    <location>
        <begin position="115"/>
        <end position="179"/>
    </location>
</feature>
<dbReference type="GO" id="GO:0005634">
    <property type="term" value="C:nucleus"/>
    <property type="evidence" value="ECO:0007669"/>
    <property type="project" value="UniProtKB-SubCell"/>
</dbReference>
<evidence type="ECO:0000256" key="3">
    <source>
        <dbReference type="SAM" id="MobiDB-lite"/>
    </source>
</evidence>
<keyword evidence="6" id="KW-1185">Reference proteome</keyword>
<feature type="compositionally biased region" description="Basic and acidic residues" evidence="3">
    <location>
        <begin position="134"/>
        <end position="147"/>
    </location>
</feature>
<dbReference type="EMBL" id="LFWA01000016">
    <property type="protein sequence ID" value="KTW26860.1"/>
    <property type="molecule type" value="Genomic_DNA"/>
</dbReference>
<comment type="subcellular location">
    <subcellularLocation>
        <location evidence="1">Nucleus</location>
    </subcellularLocation>
</comment>
<comment type="caution">
    <text evidence="5">The sequence shown here is derived from an EMBL/GenBank/DDBJ whole genome shotgun (WGS) entry which is preliminary data.</text>
</comment>
<evidence type="ECO:0000256" key="1">
    <source>
        <dbReference type="ARBA" id="ARBA00004123"/>
    </source>
</evidence>
<organism evidence="5 6">
    <name type="scientific">Pneumocystis jirovecii (strain RU7)</name>
    <name type="common">Human pneumocystis pneumonia agent</name>
    <dbReference type="NCBI Taxonomy" id="1408657"/>
    <lineage>
        <taxon>Eukaryota</taxon>
        <taxon>Fungi</taxon>
        <taxon>Dikarya</taxon>
        <taxon>Ascomycota</taxon>
        <taxon>Taphrinomycotina</taxon>
        <taxon>Pneumocystomycetes</taxon>
        <taxon>Pneumocystaceae</taxon>
        <taxon>Pneumocystis</taxon>
    </lineage>
</organism>
<dbReference type="VEuPathDB" id="FungiDB:T551_03322"/>
<evidence type="ECO:0000313" key="6">
    <source>
        <dbReference type="Proteomes" id="UP000053447"/>
    </source>
</evidence>
<name>A0A0W4ZEQ3_PNEJ7</name>
<dbReference type="GeneID" id="28941840"/>
<gene>
    <name evidence="5" type="ORF">T551_03322</name>
</gene>
<proteinExistence type="predicted"/>
<reference evidence="6" key="1">
    <citation type="journal article" date="2016" name="Nat. Commun.">
        <title>Genome analysis of three Pneumocystis species reveals adaptation mechanisms to life exclusively in mammalian hosts.</title>
        <authorList>
            <person name="Ma L."/>
            <person name="Chen Z."/>
            <person name="Huang D.W."/>
            <person name="Kutty G."/>
            <person name="Ishihara M."/>
            <person name="Wang H."/>
            <person name="Abouelleil A."/>
            <person name="Bishop L."/>
            <person name="Davey E."/>
            <person name="Deng R."/>
            <person name="Deng X."/>
            <person name="Fan L."/>
            <person name="Fantoni G."/>
            <person name="Fitzgerald M."/>
            <person name="Gogineni E."/>
            <person name="Goldberg J.M."/>
            <person name="Handley G."/>
            <person name="Hu X."/>
            <person name="Huber C."/>
            <person name="Jiao X."/>
            <person name="Jones K."/>
            <person name="Levin J.Z."/>
            <person name="Liu Y."/>
            <person name="Macdonald P."/>
            <person name="Melnikov A."/>
            <person name="Raley C."/>
            <person name="Sassi M."/>
            <person name="Sherman B.T."/>
            <person name="Song X."/>
            <person name="Sykes S."/>
            <person name="Tran B."/>
            <person name="Walsh L."/>
            <person name="Xia Y."/>
            <person name="Yang J."/>
            <person name="Young S."/>
            <person name="Zeng Q."/>
            <person name="Zheng X."/>
            <person name="Stephens R."/>
            <person name="Nusbaum C."/>
            <person name="Birren B.W."/>
            <person name="Azadi P."/>
            <person name="Lempicki R.A."/>
            <person name="Cuomo C.A."/>
            <person name="Kovacs J.A."/>
        </authorList>
    </citation>
    <scope>NUCLEOTIDE SEQUENCE [LARGE SCALE GENOMIC DNA]</scope>
    <source>
        <strain evidence="6">RU7</strain>
    </source>
</reference>
<evidence type="ECO:0000259" key="4">
    <source>
        <dbReference type="Pfam" id="PF10187"/>
    </source>
</evidence>
<dbReference type="Proteomes" id="UP000053447">
    <property type="component" value="Unassembled WGS sequence"/>
</dbReference>
<dbReference type="OrthoDB" id="75807at2759"/>
<protein>
    <recommendedName>
        <fullName evidence="4">FAM192A/Fyv6 N-terminal domain-containing protein</fullName>
    </recommendedName>
</protein>
<feature type="compositionally biased region" description="Low complexity" evidence="3">
    <location>
        <begin position="202"/>
        <end position="216"/>
    </location>
</feature>
<evidence type="ECO:0000313" key="5">
    <source>
        <dbReference type="EMBL" id="KTW26860.1"/>
    </source>
</evidence>
<feature type="domain" description="FAM192A/Fyv6 N-terminal" evidence="4">
    <location>
        <begin position="14"/>
        <end position="106"/>
    </location>
</feature>
<dbReference type="PANTHER" id="PTHR13495:SF0">
    <property type="entry name" value="PSME3-INTERACTING PROTEIN"/>
    <property type="match status" value="1"/>
</dbReference>
<dbReference type="InterPro" id="IPR019331">
    <property type="entry name" value="FAM192A/Fyv6_N"/>
</dbReference>
<dbReference type="RefSeq" id="XP_018228191.1">
    <property type="nucleotide sequence ID" value="XM_018375585.1"/>
</dbReference>
<dbReference type="InterPro" id="IPR039845">
    <property type="entry name" value="FAM192A"/>
</dbReference>
<feature type="compositionally biased region" description="Basic and acidic residues" evidence="3">
    <location>
        <begin position="155"/>
        <end position="179"/>
    </location>
</feature>
<dbReference type="Pfam" id="PF10187">
    <property type="entry name" value="FAM192A_Fyv6_N"/>
    <property type="match status" value="1"/>
</dbReference>
<accession>A0A0W4ZEQ3</accession>
<feature type="region of interest" description="Disordered" evidence="3">
    <location>
        <begin position="202"/>
        <end position="236"/>
    </location>
</feature>
<sequence length="236" mass="27021">MGGLERIAPRFTCERSKEWEEAERRIQAAKNPVENGPPVDHRSLYEKLQANKIIKEEEYQESWKLSNLIRTLNDEEIDFLDKLRKEKIKVEEETKKSVEEGLKVFKRAREQLDHSMQQSIHLTRDLPPISKPVESTERPVKKTKESMLKGVILKKNKDTRSEGRSSKPKNLDFKENEDNKHIDVARGSASLIEKNIVVSETSVLSTSSPPSFSELSTNNSDQKLIAYTSDSDEKAG</sequence>
<keyword evidence="2" id="KW-0539">Nucleus</keyword>
<dbReference type="STRING" id="1408657.A0A0W4ZEQ3"/>
<dbReference type="AlphaFoldDB" id="A0A0W4ZEQ3"/>
<dbReference type="PANTHER" id="PTHR13495">
    <property type="entry name" value="NEFA-INTERACTING NUCLEAR PROTEIN NIP30"/>
    <property type="match status" value="1"/>
</dbReference>
<evidence type="ECO:0000256" key="2">
    <source>
        <dbReference type="ARBA" id="ARBA00023242"/>
    </source>
</evidence>